<feature type="non-terminal residue" evidence="1">
    <location>
        <position position="1"/>
    </location>
</feature>
<accession>A0A061SLI1</accession>
<feature type="non-terminal residue" evidence="1">
    <location>
        <position position="100"/>
    </location>
</feature>
<dbReference type="EMBL" id="GBEZ01001012">
    <property type="protein sequence ID" value="JAC83924.1"/>
    <property type="molecule type" value="Transcribed_RNA"/>
</dbReference>
<reference evidence="1" key="1">
    <citation type="submission" date="2014-05" db="EMBL/GenBank/DDBJ databases">
        <title>The transcriptome of the halophilic microalga Tetraselmis sp. GSL018 isolated from the Great Salt Lake, Utah.</title>
        <authorList>
            <person name="Jinkerson R.E."/>
            <person name="D'Adamo S."/>
            <person name="Posewitz M.C."/>
        </authorList>
    </citation>
    <scope>NUCLEOTIDE SEQUENCE</scope>
    <source>
        <strain evidence="1">GSL018</strain>
    </source>
</reference>
<gene>
    <name evidence="1" type="ORF">TSPGSL018_2179</name>
</gene>
<dbReference type="AlphaFoldDB" id="A0A061SLI1"/>
<evidence type="ECO:0000313" key="1">
    <source>
        <dbReference type="EMBL" id="JAC83924.1"/>
    </source>
</evidence>
<organism evidence="1">
    <name type="scientific">Tetraselmis sp. GSL018</name>
    <dbReference type="NCBI Taxonomy" id="582737"/>
    <lineage>
        <taxon>Eukaryota</taxon>
        <taxon>Viridiplantae</taxon>
        <taxon>Chlorophyta</taxon>
        <taxon>core chlorophytes</taxon>
        <taxon>Chlorodendrophyceae</taxon>
        <taxon>Chlorodendrales</taxon>
        <taxon>Chlorodendraceae</taxon>
        <taxon>Tetraselmis</taxon>
    </lineage>
</organism>
<protein>
    <submittedName>
        <fullName evidence="1">Uncharacterized protein</fullName>
    </submittedName>
</protein>
<name>A0A061SLI1_9CHLO</name>
<sequence>SRPPPAPPSVWAPRPLFAGVGKWLPAVPVWDLCLLSILPGISSSLYGRQRTSPPPLPLLALHLLLLHQLGGARQLLIGRCSTLCCLDMWQAAPATGATCW</sequence>
<proteinExistence type="predicted"/>